<proteinExistence type="predicted"/>
<dbReference type="SUPFAM" id="SSF51197">
    <property type="entry name" value="Clavaminate synthase-like"/>
    <property type="match status" value="1"/>
</dbReference>
<dbReference type="PROSITE" id="PS51184">
    <property type="entry name" value="JMJC"/>
    <property type="match status" value="1"/>
</dbReference>
<dbReference type="Pfam" id="PF08007">
    <property type="entry name" value="JmjC_2"/>
    <property type="match status" value="1"/>
</dbReference>
<dbReference type="Proteomes" id="UP000048965">
    <property type="component" value="Unassembled WGS sequence"/>
</dbReference>
<evidence type="ECO:0000313" key="3">
    <source>
        <dbReference type="EMBL" id="GAO12981.1"/>
    </source>
</evidence>
<comment type="caution">
    <text evidence="3">The sequence shown here is derived from an EMBL/GenBank/DDBJ whole genome shotgun (WGS) entry which is preliminary data.</text>
</comment>
<evidence type="ECO:0000259" key="2">
    <source>
        <dbReference type="PROSITE" id="PS51184"/>
    </source>
</evidence>
<protein>
    <recommendedName>
        <fullName evidence="2">JmjC domain-containing protein</fullName>
    </recommendedName>
</protein>
<sequence>MKTGDVMHIPRGYWHQATRNGRGTGQSMHMTLGFEKRTGVNWLTWLADWSREDEVFRRDLDRWSNRPTDQHAQQQELAEAARTLIGSRDPADFLAAREQPAAGAGADQPGSAPGSGSGLPAQPRALPPRPP</sequence>
<dbReference type="AlphaFoldDB" id="A0A0P4RHY5"/>
<feature type="domain" description="JmjC" evidence="2">
    <location>
        <begin position="1"/>
        <end position="51"/>
    </location>
</feature>
<evidence type="ECO:0000256" key="1">
    <source>
        <dbReference type="SAM" id="MobiDB-lite"/>
    </source>
</evidence>
<reference evidence="4" key="1">
    <citation type="submission" date="2014-09" db="EMBL/GenBank/DDBJ databases">
        <title>Whole genome shotgun sequence of Streptomyces sp. NBRC 110027.</title>
        <authorList>
            <person name="Komaki H."/>
            <person name="Ichikawa N."/>
            <person name="Katano-Makiyama Y."/>
            <person name="Hosoyama A."/>
            <person name="Hashimoto M."/>
            <person name="Uohara A."/>
            <person name="Kitahashi Y."/>
            <person name="Ohji S."/>
            <person name="Kimura A."/>
            <person name="Yamazoe A."/>
            <person name="Igarashi Y."/>
            <person name="Fujita N."/>
        </authorList>
    </citation>
    <scope>NUCLEOTIDE SEQUENCE [LARGE SCALE GENOMIC DNA]</scope>
    <source>
        <strain evidence="4">NBRC 110027</strain>
    </source>
</reference>
<name>A0A0P4RHY5_9ACTN</name>
<reference evidence="3 4" key="2">
    <citation type="journal article" date="2015" name="Stand. Genomic Sci.">
        <title>Draft genome sequence of marine-derived Streptomyces sp. TP-A0598, a producer of anti-MRSA antibiotic lydicamycins.</title>
        <authorList>
            <person name="Komaki H."/>
            <person name="Ichikawa N."/>
            <person name="Hosoyama A."/>
            <person name="Fujita N."/>
            <person name="Igarashi Y."/>
        </authorList>
    </citation>
    <scope>NUCLEOTIDE SEQUENCE [LARGE SCALE GENOMIC DNA]</scope>
    <source>
        <strain evidence="3 4">NBRC 110027</strain>
    </source>
</reference>
<gene>
    <name evidence="3" type="ORF">TPA0598_15_00200</name>
</gene>
<dbReference type="InterPro" id="IPR003347">
    <property type="entry name" value="JmjC_dom"/>
</dbReference>
<feature type="compositionally biased region" description="Low complexity" evidence="1">
    <location>
        <begin position="70"/>
        <end position="81"/>
    </location>
</feature>
<keyword evidence="4" id="KW-1185">Reference proteome</keyword>
<evidence type="ECO:0000313" key="4">
    <source>
        <dbReference type="Proteomes" id="UP000048965"/>
    </source>
</evidence>
<accession>A0A0P4RHY5</accession>
<feature type="compositionally biased region" description="Low complexity" evidence="1">
    <location>
        <begin position="101"/>
        <end position="124"/>
    </location>
</feature>
<feature type="region of interest" description="Disordered" evidence="1">
    <location>
        <begin position="63"/>
        <end position="131"/>
    </location>
</feature>
<dbReference type="EMBL" id="BBNO01000015">
    <property type="protein sequence ID" value="GAO12981.1"/>
    <property type="molecule type" value="Genomic_DNA"/>
</dbReference>
<organism evidence="3 4">
    <name type="scientific">Streptomyces lydicamycinicus</name>
    <dbReference type="NCBI Taxonomy" id="1546107"/>
    <lineage>
        <taxon>Bacteria</taxon>
        <taxon>Bacillati</taxon>
        <taxon>Actinomycetota</taxon>
        <taxon>Actinomycetes</taxon>
        <taxon>Kitasatosporales</taxon>
        <taxon>Streptomycetaceae</taxon>
        <taxon>Streptomyces</taxon>
    </lineage>
</organism>
<dbReference type="Gene3D" id="2.60.120.650">
    <property type="entry name" value="Cupin"/>
    <property type="match status" value="1"/>
</dbReference>